<keyword evidence="3" id="KW-1185">Reference proteome</keyword>
<keyword evidence="1" id="KW-0472">Membrane</keyword>
<keyword evidence="1" id="KW-1133">Transmembrane helix</keyword>
<sequence length="317" mass="35877">MRKTCIFFRSIREDKKCRKGSLSFKKEKKGNCDMFFRSVLGKESDCEGACLLWSVVGAAVFCSVIGDVYAQVVLEKRVRLGKCFNLQRKRLLSIVIVNVILVVPLLFTWRSILNSIIQTQEPSSAKDLREIFSLKRILKVFVDISFGAPWYLAMLLAGLNTIKYWDMEEARLAMNVSFPDVLICNWVLSPLAAFLSYMESKVSHQLTVFFIASVPIVIVVPSFALPGQHVQQFPQLGKPFPAFRSGAIYPKQILEMKLRSQHVIRHGIISNKSAVDQQSGCTRVKQRRGLAQPHSFFNLGHEQSQALFSGTRTRIEG</sequence>
<feature type="transmembrane region" description="Helical" evidence="1">
    <location>
        <begin position="206"/>
        <end position="225"/>
    </location>
</feature>
<feature type="transmembrane region" description="Helical" evidence="1">
    <location>
        <begin position="137"/>
        <end position="160"/>
    </location>
</feature>
<reference evidence="2" key="1">
    <citation type="submission" date="2020-11" db="EMBL/GenBank/DDBJ databases">
        <authorList>
            <person name="Tran Van P."/>
        </authorList>
    </citation>
    <scope>NUCLEOTIDE SEQUENCE</scope>
</reference>
<dbReference type="EMBL" id="OA884303">
    <property type="protein sequence ID" value="CAD7280597.1"/>
    <property type="molecule type" value="Genomic_DNA"/>
</dbReference>
<proteinExistence type="predicted"/>
<name>A0A7R9BS95_9CRUS</name>
<organism evidence="2">
    <name type="scientific">Notodromas monacha</name>
    <dbReference type="NCBI Taxonomy" id="399045"/>
    <lineage>
        <taxon>Eukaryota</taxon>
        <taxon>Metazoa</taxon>
        <taxon>Ecdysozoa</taxon>
        <taxon>Arthropoda</taxon>
        <taxon>Crustacea</taxon>
        <taxon>Oligostraca</taxon>
        <taxon>Ostracoda</taxon>
        <taxon>Podocopa</taxon>
        <taxon>Podocopida</taxon>
        <taxon>Cypridocopina</taxon>
        <taxon>Cypridoidea</taxon>
        <taxon>Cyprididae</taxon>
        <taxon>Notodromas</taxon>
    </lineage>
</organism>
<accession>A0A7R9BS95</accession>
<evidence type="ECO:0000313" key="3">
    <source>
        <dbReference type="Proteomes" id="UP000678499"/>
    </source>
</evidence>
<protein>
    <submittedName>
        <fullName evidence="2">Uncharacterized protein</fullName>
    </submittedName>
</protein>
<keyword evidence="1" id="KW-0812">Transmembrane</keyword>
<feature type="transmembrane region" description="Helical" evidence="1">
    <location>
        <begin position="172"/>
        <end position="194"/>
    </location>
</feature>
<evidence type="ECO:0000256" key="1">
    <source>
        <dbReference type="SAM" id="Phobius"/>
    </source>
</evidence>
<gene>
    <name evidence="2" type="ORF">NMOB1V02_LOCUS8255</name>
</gene>
<dbReference type="EMBL" id="CAJPEX010002266">
    <property type="protein sequence ID" value="CAG0920749.1"/>
    <property type="molecule type" value="Genomic_DNA"/>
</dbReference>
<evidence type="ECO:0000313" key="2">
    <source>
        <dbReference type="EMBL" id="CAD7280597.1"/>
    </source>
</evidence>
<dbReference type="Proteomes" id="UP000678499">
    <property type="component" value="Unassembled WGS sequence"/>
</dbReference>
<dbReference type="AlphaFoldDB" id="A0A7R9BS95"/>
<feature type="transmembrane region" description="Helical" evidence="1">
    <location>
        <begin position="91"/>
        <end position="117"/>
    </location>
</feature>